<feature type="compositionally biased region" description="Pro residues" evidence="1">
    <location>
        <begin position="62"/>
        <end position="72"/>
    </location>
</feature>
<feature type="compositionally biased region" description="Low complexity" evidence="1">
    <location>
        <begin position="138"/>
        <end position="149"/>
    </location>
</feature>
<accession>A0ABU9CGT0</accession>
<dbReference type="InterPro" id="IPR011723">
    <property type="entry name" value="Znf/thioredoxin_put"/>
</dbReference>
<gene>
    <name evidence="3" type="ORF">AACH10_06030</name>
</gene>
<reference evidence="3 4" key="1">
    <citation type="submission" date="2024-04" db="EMBL/GenBank/DDBJ databases">
        <title>Novel species of the genus Ideonella isolated from streams.</title>
        <authorList>
            <person name="Lu H."/>
        </authorList>
    </citation>
    <scope>NUCLEOTIDE SEQUENCE [LARGE SCALE GENOMIC DNA]</scope>
    <source>
        <strain evidence="3 4">DXS22W</strain>
    </source>
</reference>
<evidence type="ECO:0000256" key="1">
    <source>
        <dbReference type="SAM" id="MobiDB-lite"/>
    </source>
</evidence>
<dbReference type="NCBIfam" id="TIGR02098">
    <property type="entry name" value="MJ0042_CXXC"/>
    <property type="match status" value="1"/>
</dbReference>
<evidence type="ECO:0000259" key="2">
    <source>
        <dbReference type="Pfam" id="PF13719"/>
    </source>
</evidence>
<feature type="region of interest" description="Disordered" evidence="1">
    <location>
        <begin position="138"/>
        <end position="162"/>
    </location>
</feature>
<feature type="domain" description="Zinc finger/thioredoxin putative" evidence="2">
    <location>
        <begin position="3"/>
        <end position="39"/>
    </location>
</feature>
<feature type="region of interest" description="Disordered" evidence="1">
    <location>
        <begin position="55"/>
        <end position="126"/>
    </location>
</feature>
<evidence type="ECO:0000313" key="4">
    <source>
        <dbReference type="Proteomes" id="UP001365405"/>
    </source>
</evidence>
<name>A0ABU9CGT0_9BURK</name>
<keyword evidence="4" id="KW-1185">Reference proteome</keyword>
<feature type="compositionally biased region" description="Low complexity" evidence="1">
    <location>
        <begin position="73"/>
        <end position="86"/>
    </location>
</feature>
<dbReference type="Proteomes" id="UP001365405">
    <property type="component" value="Unassembled WGS sequence"/>
</dbReference>
<dbReference type="EMBL" id="JBBUTH010000003">
    <property type="protein sequence ID" value="MEK8049787.1"/>
    <property type="molecule type" value="Genomic_DNA"/>
</dbReference>
<dbReference type="RefSeq" id="WP_341409465.1">
    <property type="nucleotide sequence ID" value="NZ_JBBUTH010000003.1"/>
</dbReference>
<evidence type="ECO:0000313" key="3">
    <source>
        <dbReference type="EMBL" id="MEK8049787.1"/>
    </source>
</evidence>
<proteinExistence type="predicted"/>
<protein>
    <submittedName>
        <fullName evidence="3">Zinc-ribbon and DUF3426 domain-containing protein</fullName>
    </submittedName>
</protein>
<dbReference type="Pfam" id="PF11906">
    <property type="entry name" value="DUF3426"/>
    <property type="match status" value="1"/>
</dbReference>
<sequence>MSLATRCPTCGTVFRVVHDQLLVSQGWVRCGRCSGVFNATDDLLDMDTGLPVHLPGMATPPAAAPHPEPAAPTAPAQASPAAAQGAAPPPALPAAPETEPEPWAPPEPLAPLEALAPDTGAEAPAPGLLLRAPSAEAVPADLPDPAADTAPPPPGGLSATLADPTQATAPALAAMAAFPQEAPPPAEPAPEFVRVAERQAAWKRPHRRAAAAAGALVLGGLALAQAGLLWRDTLAAHHPGLAPTLQTLCRVTGCQLQPLRRIGQLSVDASALSRLDGVAADDPGAAQYRLNLTLRNRAEIALAAPAVELSLTDATGRLVQRRVLRLADLGAPQTALAPGQELVLQALLATGGQSVDGYTVELFYP</sequence>
<dbReference type="Pfam" id="PF13719">
    <property type="entry name" value="Zn_ribbon_5"/>
    <property type="match status" value="1"/>
</dbReference>
<comment type="caution">
    <text evidence="3">The sequence shown here is derived from an EMBL/GenBank/DDBJ whole genome shotgun (WGS) entry which is preliminary data.</text>
</comment>
<dbReference type="InterPro" id="IPR021834">
    <property type="entry name" value="DUF3426"/>
</dbReference>
<organism evidence="3 4">
    <name type="scientific">Pseudaquabacterium inlustre</name>
    <dbReference type="NCBI Taxonomy" id="2984192"/>
    <lineage>
        <taxon>Bacteria</taxon>
        <taxon>Pseudomonadati</taxon>
        <taxon>Pseudomonadota</taxon>
        <taxon>Betaproteobacteria</taxon>
        <taxon>Burkholderiales</taxon>
        <taxon>Sphaerotilaceae</taxon>
        <taxon>Pseudaquabacterium</taxon>
    </lineage>
</organism>